<dbReference type="GO" id="GO:0051117">
    <property type="term" value="F:ATPase binding"/>
    <property type="evidence" value="ECO:0007669"/>
    <property type="project" value="TreeGrafter"/>
</dbReference>
<dbReference type="PANTHER" id="PTHR16262">
    <property type="entry name" value="PEROXISOME ASSEMBLY PROTEIN 26"/>
    <property type="match status" value="1"/>
</dbReference>
<name>A0A3P8V9V9_CYNSE</name>
<dbReference type="GO" id="GO:0044877">
    <property type="term" value="F:protein-containing complex binding"/>
    <property type="evidence" value="ECO:0007669"/>
    <property type="project" value="InterPro"/>
</dbReference>
<dbReference type="GO" id="GO:0016558">
    <property type="term" value="P:protein import into peroxisome matrix"/>
    <property type="evidence" value="ECO:0007669"/>
    <property type="project" value="TreeGrafter"/>
</dbReference>
<proteinExistence type="predicted"/>
<dbReference type="Proteomes" id="UP000265120">
    <property type="component" value="Chromosome 8"/>
</dbReference>
<reference evidence="3 4" key="1">
    <citation type="journal article" date="2014" name="Nat. Genet.">
        <title>Whole-genome sequence of a flatfish provides insights into ZW sex chromosome evolution and adaptation to a benthic lifestyle.</title>
        <authorList>
            <person name="Chen S."/>
            <person name="Zhang G."/>
            <person name="Shao C."/>
            <person name="Huang Q."/>
            <person name="Liu G."/>
            <person name="Zhang P."/>
            <person name="Song W."/>
            <person name="An N."/>
            <person name="Chalopin D."/>
            <person name="Volff J.N."/>
            <person name="Hong Y."/>
            <person name="Li Q."/>
            <person name="Sha Z."/>
            <person name="Zhou H."/>
            <person name="Xie M."/>
            <person name="Yu Q."/>
            <person name="Liu Y."/>
            <person name="Xiang H."/>
            <person name="Wang N."/>
            <person name="Wu K."/>
            <person name="Yang C."/>
            <person name="Zhou Q."/>
            <person name="Liao X."/>
            <person name="Yang L."/>
            <person name="Hu Q."/>
            <person name="Zhang J."/>
            <person name="Meng L."/>
            <person name="Jin L."/>
            <person name="Tian Y."/>
            <person name="Lian J."/>
            <person name="Yang J."/>
            <person name="Miao G."/>
            <person name="Liu S."/>
            <person name="Liang Z."/>
            <person name="Yan F."/>
            <person name="Li Y."/>
            <person name="Sun B."/>
            <person name="Zhang H."/>
            <person name="Zhang J."/>
            <person name="Zhu Y."/>
            <person name="Du M."/>
            <person name="Zhao Y."/>
            <person name="Schartl M."/>
            <person name="Tang Q."/>
            <person name="Wang J."/>
        </authorList>
    </citation>
    <scope>NUCLEOTIDE SEQUENCE</scope>
</reference>
<dbReference type="PANTHER" id="PTHR16262:SF2">
    <property type="entry name" value="PEROXISOME ASSEMBLY PROTEIN 26"/>
    <property type="match status" value="1"/>
</dbReference>
<dbReference type="OMA" id="QTCERAW"/>
<feature type="region of interest" description="Disordered" evidence="1">
    <location>
        <begin position="170"/>
        <end position="192"/>
    </location>
</feature>
<keyword evidence="4" id="KW-1185">Reference proteome</keyword>
<dbReference type="RefSeq" id="XP_024913663.1">
    <property type="nucleotide sequence ID" value="XM_025057895.1"/>
</dbReference>
<dbReference type="RefSeq" id="XP_008313816.1">
    <property type="nucleotide sequence ID" value="XM_008315594.3"/>
</dbReference>
<dbReference type="KEGG" id="csem:103382711"/>
<accession>A0A3P8V9V9</accession>
<evidence type="ECO:0000313" key="3">
    <source>
        <dbReference type="Ensembl" id="ENSCSEP00000010929.1"/>
    </source>
</evidence>
<dbReference type="GO" id="GO:0045046">
    <property type="term" value="P:protein import into peroxisome membrane"/>
    <property type="evidence" value="ECO:0007669"/>
    <property type="project" value="InterPro"/>
</dbReference>
<dbReference type="OrthoDB" id="5954192at2759"/>
<dbReference type="InterPro" id="IPR010797">
    <property type="entry name" value="Pex26"/>
</dbReference>
<keyword evidence="2" id="KW-0472">Membrane</keyword>
<dbReference type="GeneTree" id="ENSGT00510000049725"/>
<dbReference type="Pfam" id="PF07163">
    <property type="entry name" value="Pex26"/>
    <property type="match status" value="1"/>
</dbReference>
<feature type="compositionally biased region" description="Polar residues" evidence="1">
    <location>
        <begin position="182"/>
        <end position="192"/>
    </location>
</feature>
<dbReference type="GeneID" id="103382711"/>
<sequence length="279" mass="31663">MNDMLEVAAEQMVIQRDFQAAFDTCNRSLDNLRSSTESDDDRCAEFKAGFCILGIQALAELNQWQSALSWVLQQYEQVETVPAKIMQMCILLYSKVGHPVGIQEAARVWLHRPCNSRVSGFGTVAELYLLHVLVPQGQTEEAREMIVGTVGNSAFTEDQRQMALDVVEEKAQQTREPPPDVNPNSEMTSHSVSPKGAVVRKLEAALRCLYRKLFVTSFSSFSLRRIFLAVVFLYLIFVRMDPALPSTFMWISKLLQLIKQMWRSTFKLYYSTPSDSMGL</sequence>
<dbReference type="GO" id="GO:0005778">
    <property type="term" value="C:peroxisomal membrane"/>
    <property type="evidence" value="ECO:0007669"/>
    <property type="project" value="InterPro"/>
</dbReference>
<reference evidence="3" key="3">
    <citation type="submission" date="2025-09" db="UniProtKB">
        <authorList>
            <consortium name="Ensembl"/>
        </authorList>
    </citation>
    <scope>IDENTIFICATION</scope>
</reference>
<feature type="transmembrane region" description="Helical" evidence="2">
    <location>
        <begin position="226"/>
        <end position="251"/>
    </location>
</feature>
<evidence type="ECO:0000313" key="4">
    <source>
        <dbReference type="Proteomes" id="UP000265120"/>
    </source>
</evidence>
<evidence type="ECO:0000256" key="1">
    <source>
        <dbReference type="SAM" id="MobiDB-lite"/>
    </source>
</evidence>
<evidence type="ECO:0000256" key="2">
    <source>
        <dbReference type="SAM" id="Phobius"/>
    </source>
</evidence>
<keyword evidence="2" id="KW-0812">Transmembrane</keyword>
<reference evidence="3" key="2">
    <citation type="submission" date="2025-08" db="UniProtKB">
        <authorList>
            <consortium name="Ensembl"/>
        </authorList>
    </citation>
    <scope>IDENTIFICATION</scope>
</reference>
<dbReference type="Ensembl" id="ENSCSET00000011058.1">
    <property type="protein sequence ID" value="ENSCSEP00000010929.1"/>
    <property type="gene ID" value="ENSCSEG00000007001.1"/>
</dbReference>
<dbReference type="STRING" id="244447.ENSCSEP00000010929"/>
<organism evidence="3 4">
    <name type="scientific">Cynoglossus semilaevis</name>
    <name type="common">Tongue sole</name>
    <dbReference type="NCBI Taxonomy" id="244447"/>
    <lineage>
        <taxon>Eukaryota</taxon>
        <taxon>Metazoa</taxon>
        <taxon>Chordata</taxon>
        <taxon>Craniata</taxon>
        <taxon>Vertebrata</taxon>
        <taxon>Euteleostomi</taxon>
        <taxon>Actinopterygii</taxon>
        <taxon>Neopterygii</taxon>
        <taxon>Teleostei</taxon>
        <taxon>Neoteleostei</taxon>
        <taxon>Acanthomorphata</taxon>
        <taxon>Carangaria</taxon>
        <taxon>Pleuronectiformes</taxon>
        <taxon>Pleuronectoidei</taxon>
        <taxon>Cynoglossidae</taxon>
        <taxon>Cynoglossinae</taxon>
        <taxon>Cynoglossus</taxon>
    </lineage>
</organism>
<dbReference type="InParanoid" id="A0A3P8V9V9"/>
<protein>
    <submittedName>
        <fullName evidence="3">Peroxisomal biogenesis factor 26</fullName>
    </submittedName>
</protein>
<keyword evidence="2" id="KW-1133">Transmembrane helix</keyword>
<dbReference type="AlphaFoldDB" id="A0A3P8V9V9"/>
<dbReference type="CTD" id="55670"/>